<dbReference type="GO" id="GO:0016705">
    <property type="term" value="F:oxidoreductase activity, acting on paired donors, with incorporation or reduction of molecular oxygen"/>
    <property type="evidence" value="ECO:0007669"/>
    <property type="project" value="InterPro"/>
</dbReference>
<evidence type="ECO:0000256" key="5">
    <source>
        <dbReference type="ARBA" id="ARBA00022723"/>
    </source>
</evidence>
<name>A0A9P7NAR4_9HYPO</name>
<dbReference type="PANTHER" id="PTHR46206">
    <property type="entry name" value="CYTOCHROME P450"/>
    <property type="match status" value="1"/>
</dbReference>
<organism evidence="10 11">
    <name type="scientific">Claviceps pusilla</name>
    <dbReference type="NCBI Taxonomy" id="123648"/>
    <lineage>
        <taxon>Eukaryota</taxon>
        <taxon>Fungi</taxon>
        <taxon>Dikarya</taxon>
        <taxon>Ascomycota</taxon>
        <taxon>Pezizomycotina</taxon>
        <taxon>Sordariomycetes</taxon>
        <taxon>Hypocreomycetidae</taxon>
        <taxon>Hypocreales</taxon>
        <taxon>Clavicipitaceae</taxon>
        <taxon>Claviceps</taxon>
    </lineage>
</organism>
<evidence type="ECO:0000256" key="6">
    <source>
        <dbReference type="ARBA" id="ARBA00023002"/>
    </source>
</evidence>
<keyword evidence="8" id="KW-0503">Monooxygenase</keyword>
<dbReference type="OrthoDB" id="1844152at2759"/>
<evidence type="ECO:0000256" key="3">
    <source>
        <dbReference type="ARBA" id="ARBA00010617"/>
    </source>
</evidence>
<dbReference type="PRINTS" id="PR00465">
    <property type="entry name" value="EP450IV"/>
</dbReference>
<accession>A0A9P7NAR4</accession>
<dbReference type="Proteomes" id="UP000748025">
    <property type="component" value="Unassembled WGS sequence"/>
</dbReference>
<evidence type="ECO:0000313" key="10">
    <source>
        <dbReference type="EMBL" id="KAG6003513.1"/>
    </source>
</evidence>
<dbReference type="PANTHER" id="PTHR46206:SF2">
    <property type="entry name" value="CYTOCHROME P450 MONOOXYGENASE AUSG-RELATED"/>
    <property type="match status" value="1"/>
</dbReference>
<sequence length="139" mass="15923">MHRAALQDVMLPNGLHIQKGDRVFVDIPHMRDPNIYESPDTFDMYRFLRMRSNPDLAIKAPLVNTSAEHLAFGHGAQACPGRFFAAILSKVVLSHLLLKYDWKIAPGSETESLAIGLTKRINPKLRLLFRRRNEEFKLQ</sequence>
<dbReference type="InterPro" id="IPR002403">
    <property type="entry name" value="Cyt_P450_E_grp-IV"/>
</dbReference>
<evidence type="ECO:0000256" key="4">
    <source>
        <dbReference type="ARBA" id="ARBA00022617"/>
    </source>
</evidence>
<gene>
    <name evidence="10" type="ORF">E4U43_000908</name>
</gene>
<comment type="caution">
    <text evidence="10">The sequence shown here is derived from an EMBL/GenBank/DDBJ whole genome shotgun (WGS) entry which is preliminary data.</text>
</comment>
<evidence type="ECO:0000256" key="7">
    <source>
        <dbReference type="ARBA" id="ARBA00023004"/>
    </source>
</evidence>
<dbReference type="AlphaFoldDB" id="A0A9P7NAR4"/>
<dbReference type="Gene3D" id="1.10.630.10">
    <property type="entry name" value="Cytochrome P450"/>
    <property type="match status" value="1"/>
</dbReference>
<protein>
    <recommendedName>
        <fullName evidence="12">Cytochrome P450</fullName>
    </recommendedName>
</protein>
<keyword evidence="11" id="KW-1185">Reference proteome</keyword>
<dbReference type="GO" id="GO:0005506">
    <property type="term" value="F:iron ion binding"/>
    <property type="evidence" value="ECO:0007669"/>
    <property type="project" value="InterPro"/>
</dbReference>
<evidence type="ECO:0000256" key="1">
    <source>
        <dbReference type="ARBA" id="ARBA00001971"/>
    </source>
</evidence>
<dbReference type="GO" id="GO:0020037">
    <property type="term" value="F:heme binding"/>
    <property type="evidence" value="ECO:0007669"/>
    <property type="project" value="InterPro"/>
</dbReference>
<comment type="cofactor">
    <cofactor evidence="1 9">
        <name>heme</name>
        <dbReference type="ChEBI" id="CHEBI:30413"/>
    </cofactor>
</comment>
<dbReference type="SUPFAM" id="SSF48264">
    <property type="entry name" value="Cytochrome P450"/>
    <property type="match status" value="1"/>
</dbReference>
<evidence type="ECO:0000256" key="2">
    <source>
        <dbReference type="ARBA" id="ARBA00005179"/>
    </source>
</evidence>
<keyword evidence="4 9" id="KW-0349">Heme</keyword>
<proteinExistence type="inferred from homology"/>
<comment type="pathway">
    <text evidence="2">Secondary metabolite biosynthesis.</text>
</comment>
<keyword evidence="7 9" id="KW-0408">Iron</keyword>
<dbReference type="InterPro" id="IPR001128">
    <property type="entry name" value="Cyt_P450"/>
</dbReference>
<reference evidence="10" key="1">
    <citation type="journal article" date="2020" name="bioRxiv">
        <title>Whole genome comparisons of ergot fungi reveals the divergence and evolution of species within the genus Claviceps are the result of varying mechanisms driving genome evolution and host range expansion.</title>
        <authorList>
            <person name="Wyka S.A."/>
            <person name="Mondo S.J."/>
            <person name="Liu M."/>
            <person name="Dettman J."/>
            <person name="Nalam V."/>
            <person name="Broders K.D."/>
        </authorList>
    </citation>
    <scope>NUCLEOTIDE SEQUENCE</scope>
    <source>
        <strain evidence="10">CCC 602</strain>
    </source>
</reference>
<dbReference type="Pfam" id="PF00067">
    <property type="entry name" value="p450"/>
    <property type="match status" value="1"/>
</dbReference>
<dbReference type="InterPro" id="IPR036396">
    <property type="entry name" value="Cyt_P450_sf"/>
</dbReference>
<evidence type="ECO:0008006" key="12">
    <source>
        <dbReference type="Google" id="ProtNLM"/>
    </source>
</evidence>
<dbReference type="GO" id="GO:0004497">
    <property type="term" value="F:monooxygenase activity"/>
    <property type="evidence" value="ECO:0007669"/>
    <property type="project" value="UniProtKB-KW"/>
</dbReference>
<evidence type="ECO:0000256" key="9">
    <source>
        <dbReference type="PIRSR" id="PIRSR602403-1"/>
    </source>
</evidence>
<evidence type="ECO:0000256" key="8">
    <source>
        <dbReference type="ARBA" id="ARBA00023033"/>
    </source>
</evidence>
<dbReference type="EMBL" id="SRPW01001277">
    <property type="protein sequence ID" value="KAG6003513.1"/>
    <property type="molecule type" value="Genomic_DNA"/>
</dbReference>
<evidence type="ECO:0000313" key="11">
    <source>
        <dbReference type="Proteomes" id="UP000748025"/>
    </source>
</evidence>
<keyword evidence="5 9" id="KW-0479">Metal-binding</keyword>
<comment type="similarity">
    <text evidence="3">Belongs to the cytochrome P450 family.</text>
</comment>
<feature type="binding site" description="axial binding residue" evidence="9">
    <location>
        <position position="79"/>
    </location>
    <ligand>
        <name>heme</name>
        <dbReference type="ChEBI" id="CHEBI:30413"/>
    </ligand>
    <ligandPart>
        <name>Fe</name>
        <dbReference type="ChEBI" id="CHEBI:18248"/>
    </ligandPart>
</feature>
<keyword evidence="6" id="KW-0560">Oxidoreductase</keyword>